<gene>
    <name evidence="2" type="ORF">A2570_02420</name>
</gene>
<dbReference type="InterPro" id="IPR017853">
    <property type="entry name" value="GH"/>
</dbReference>
<dbReference type="Pfam" id="PF13200">
    <property type="entry name" value="DUF4015"/>
    <property type="match status" value="1"/>
</dbReference>
<comment type="caution">
    <text evidence="2">The sequence shown here is derived from an EMBL/GenBank/DDBJ whole genome shotgun (WGS) entry which is preliminary data.</text>
</comment>
<organism evidence="2 3">
    <name type="scientific">Candidatus Brennerbacteria bacterium RIFOXYD1_FULL_41_16</name>
    <dbReference type="NCBI Taxonomy" id="1797529"/>
    <lineage>
        <taxon>Bacteria</taxon>
        <taxon>Candidatus Brenneribacteriota</taxon>
    </lineage>
</organism>
<dbReference type="Proteomes" id="UP000178570">
    <property type="component" value="Unassembled WGS sequence"/>
</dbReference>
<name>A0A1G1XKN4_9BACT</name>
<dbReference type="AlphaFoldDB" id="A0A1G1XKN4"/>
<evidence type="ECO:0000259" key="1">
    <source>
        <dbReference type="Pfam" id="PF13200"/>
    </source>
</evidence>
<dbReference type="PANTHER" id="PTHR43405:SF1">
    <property type="entry name" value="GLYCOSYL HYDROLASE DIGH"/>
    <property type="match status" value="1"/>
</dbReference>
<dbReference type="Gene3D" id="3.20.20.80">
    <property type="entry name" value="Glycosidases"/>
    <property type="match status" value="1"/>
</dbReference>
<dbReference type="InterPro" id="IPR052177">
    <property type="entry name" value="Divisome_Glycosyl_Hydrolase"/>
</dbReference>
<dbReference type="InterPro" id="IPR025275">
    <property type="entry name" value="DUF4015"/>
</dbReference>
<protein>
    <recommendedName>
        <fullName evidence="1">DUF4015 domain-containing protein</fullName>
    </recommendedName>
</protein>
<dbReference type="PANTHER" id="PTHR43405">
    <property type="entry name" value="GLYCOSYL HYDROLASE DIGH"/>
    <property type="match status" value="1"/>
</dbReference>
<feature type="domain" description="DUF4015" evidence="1">
    <location>
        <begin position="81"/>
        <end position="425"/>
    </location>
</feature>
<reference evidence="2 3" key="1">
    <citation type="journal article" date="2016" name="Nat. Commun.">
        <title>Thousands of microbial genomes shed light on interconnected biogeochemical processes in an aquifer system.</title>
        <authorList>
            <person name="Anantharaman K."/>
            <person name="Brown C.T."/>
            <person name="Hug L.A."/>
            <person name="Sharon I."/>
            <person name="Castelle C.J."/>
            <person name="Probst A.J."/>
            <person name="Thomas B.C."/>
            <person name="Singh A."/>
            <person name="Wilkins M.J."/>
            <person name="Karaoz U."/>
            <person name="Brodie E.L."/>
            <person name="Williams K.H."/>
            <person name="Hubbard S.S."/>
            <person name="Banfield J.F."/>
        </authorList>
    </citation>
    <scope>NUCLEOTIDE SEQUENCE [LARGE SCALE GENOMIC DNA]</scope>
</reference>
<proteinExistence type="predicted"/>
<sequence length="433" mass="49169">MEKKNNPESSEKKDREGAPEKILENKFFIWICATIVFSGLLSLKNDFVVSSDVVSNIVSIIKPSPSPIHLQLDPAPKTVKGIYLTAWSASNPKRINEIINLAKNTEINGVVIDIKDYTGRVFFETQNTLIKEISSEEPRIKNLADLIKTLHQEKIYVIARLAVFQDLYLAENKPEYAIKNSSTGNIWRDNKKLAWVDPGSKYVWDYNIAVVKEAARLGVDEINLDYIRFPSDGAIGQTNYPFFDQSQKTKPEQIREFFEYFKANTRDLGIKTSADLFGQSCFDLSDMNIGQILEYALPYFDYLSPMVYPSHYAPGFIGYKNPALYPYEIIDYSMKKATARRATLHQALNTNLTTASSTALIPHIKIEKLPQNTGLAELRPWLQVFDLGAVYTPEMIRKQIQAVYDNGSTSSPQAGWYLWNPSNVYNQAALEKE</sequence>
<dbReference type="STRING" id="1797529.A2570_02420"/>
<dbReference type="EMBL" id="MHHY01000007">
    <property type="protein sequence ID" value="OGY40568.1"/>
    <property type="molecule type" value="Genomic_DNA"/>
</dbReference>
<evidence type="ECO:0000313" key="3">
    <source>
        <dbReference type="Proteomes" id="UP000178570"/>
    </source>
</evidence>
<evidence type="ECO:0000313" key="2">
    <source>
        <dbReference type="EMBL" id="OGY40568.1"/>
    </source>
</evidence>
<accession>A0A1G1XKN4</accession>
<dbReference type="SUPFAM" id="SSF51445">
    <property type="entry name" value="(Trans)glycosidases"/>
    <property type="match status" value="1"/>
</dbReference>